<comment type="subunit">
    <text evidence="6">Homodimer.</text>
</comment>
<evidence type="ECO:0000256" key="2">
    <source>
        <dbReference type="ARBA" id="ARBA00022723"/>
    </source>
</evidence>
<dbReference type="CDD" id="cd02009">
    <property type="entry name" value="TPP_SHCHC_synthase"/>
    <property type="match status" value="1"/>
</dbReference>
<keyword evidence="4 6" id="KW-0786">Thiamine pyrophosphate</keyword>
<protein>
    <recommendedName>
        <fullName evidence="6">2-succinyl-5-enolpyruvyl-6-hydroxy-3-cyclohexene-1-carboxylate synthase</fullName>
        <shortName evidence="6">SEPHCHC synthase</shortName>
        <ecNumber evidence="6">2.2.1.9</ecNumber>
    </recommendedName>
    <alternativeName>
        <fullName evidence="6">Menaquinone biosynthesis protein MenD</fullName>
    </alternativeName>
</protein>
<dbReference type="PANTHER" id="PTHR42916:SF1">
    <property type="entry name" value="PROTEIN PHYLLO, CHLOROPLASTIC"/>
    <property type="match status" value="1"/>
</dbReference>
<comment type="catalytic activity">
    <reaction evidence="6">
        <text>isochorismate + 2-oxoglutarate + H(+) = 5-enolpyruvoyl-6-hydroxy-2-succinyl-cyclohex-3-ene-1-carboxylate + CO2</text>
        <dbReference type="Rhea" id="RHEA:25593"/>
        <dbReference type="ChEBI" id="CHEBI:15378"/>
        <dbReference type="ChEBI" id="CHEBI:16526"/>
        <dbReference type="ChEBI" id="CHEBI:16810"/>
        <dbReference type="ChEBI" id="CHEBI:29780"/>
        <dbReference type="ChEBI" id="CHEBI:58818"/>
        <dbReference type="EC" id="2.2.1.9"/>
    </reaction>
</comment>
<name>A0A255GRM4_9ACTN</name>
<evidence type="ECO:0000256" key="6">
    <source>
        <dbReference type="HAMAP-Rule" id="MF_01659"/>
    </source>
</evidence>
<comment type="similarity">
    <text evidence="6">Belongs to the TPP enzyme family. MenD subfamily.</text>
</comment>
<evidence type="ECO:0000256" key="3">
    <source>
        <dbReference type="ARBA" id="ARBA00022842"/>
    </source>
</evidence>
<comment type="caution">
    <text evidence="8">The sequence shown here is derived from an EMBL/GenBank/DDBJ whole genome shotgun (WGS) entry which is preliminary data.</text>
</comment>
<sequence>MQHLVLCPGSRSAPLALAATEAASLGRVELHVRVDERSAGFLALGLAKATGVPVAVITTSGTAVGNLMPAVMEASHSGVGLVVLSADRPESLLHTGANQATDQVGMFGSFVRAESRISGAAGNSAAWSHQVVRLWAAATGIRSRRPGPVQLNLALSVPLIAEDSPWPAVVSRSVAELPVKVVAEPLDGRRTVLLVGDCPPEEGRGAVELGARHGIPVLSEPSGNARSGAAIRCYRLLLESPLGQEIERVVVVGHPTLSRPVTRLLGRTDVEIVVVTAAADWHDPGLAVDRVVSAVDPADQDPAWLAGWHEADTRVSQGLDALLGDRLTGPSVASMVVASMGESGVLVVGSSNPIRDLDLAPVPEQGPVVHANRGLAGIDGTVSTAVGIAVGLGRPVTALMGDLTFLHDVGGLLVGPLEQRPRMRVVMVNDDGGSIFHTLEQGAPAYADSFERVFGTPTGVRLQPVVEGYGWAYRRAETLSELRSLLAQECTGLEVIEVPVSRDDRRELDHQIRGLAQET</sequence>
<dbReference type="GO" id="GO:0030976">
    <property type="term" value="F:thiamine pyrophosphate binding"/>
    <property type="evidence" value="ECO:0007669"/>
    <property type="project" value="UniProtKB-UniRule"/>
</dbReference>
<keyword evidence="6" id="KW-0474">Menaquinone biosynthesis</keyword>
<dbReference type="Gene3D" id="3.40.50.1220">
    <property type="entry name" value="TPP-binding domain"/>
    <property type="match status" value="1"/>
</dbReference>
<dbReference type="AlphaFoldDB" id="A0A255GRM4"/>
<dbReference type="CDD" id="cd07037">
    <property type="entry name" value="TPP_PYR_MenD"/>
    <property type="match status" value="1"/>
</dbReference>
<evidence type="ECO:0000313" key="9">
    <source>
        <dbReference type="Proteomes" id="UP000216311"/>
    </source>
</evidence>
<feature type="domain" description="Thiamine pyrophosphate enzyme N-terminal TPP-binding" evidence="7">
    <location>
        <begin position="2"/>
        <end position="106"/>
    </location>
</feature>
<keyword evidence="5 6" id="KW-0464">Manganese</keyword>
<comment type="function">
    <text evidence="6">Catalyzes the thiamine diphosphate-dependent decarboxylation of 2-oxoglutarate and the subsequent addition of the resulting succinic semialdehyde-thiamine pyrophosphate anion to isochorismate to yield 2-succinyl-5-enolpyruvyl-6-hydroxy-3-cyclohexene-1-carboxylate (SEPHCHC).</text>
</comment>
<dbReference type="Proteomes" id="UP000216311">
    <property type="component" value="Unassembled WGS sequence"/>
</dbReference>
<dbReference type="PANTHER" id="PTHR42916">
    <property type="entry name" value="2-SUCCINYL-5-ENOLPYRUVYL-6-HYDROXY-3-CYCLOHEXENE-1-CARBOXYLATE SYNTHASE"/>
    <property type="match status" value="1"/>
</dbReference>
<keyword evidence="3 6" id="KW-0460">Magnesium</keyword>
<dbReference type="UniPathway" id="UPA00079"/>
<dbReference type="GO" id="GO:0070204">
    <property type="term" value="F:2-succinyl-5-enolpyruvyl-6-hydroxy-3-cyclohexene-1-carboxylic-acid synthase activity"/>
    <property type="evidence" value="ECO:0007669"/>
    <property type="project" value="UniProtKB-UniRule"/>
</dbReference>
<comment type="cofactor">
    <cofactor evidence="6">
        <name>Mg(2+)</name>
        <dbReference type="ChEBI" id="CHEBI:18420"/>
    </cofactor>
    <cofactor evidence="6">
        <name>Mn(2+)</name>
        <dbReference type="ChEBI" id="CHEBI:29035"/>
    </cofactor>
</comment>
<dbReference type="SUPFAM" id="SSF52518">
    <property type="entry name" value="Thiamin diphosphate-binding fold (THDP-binding)"/>
    <property type="match status" value="2"/>
</dbReference>
<dbReference type="InterPro" id="IPR012001">
    <property type="entry name" value="Thiamin_PyroP_enz_TPP-bd_dom"/>
</dbReference>
<evidence type="ECO:0000256" key="1">
    <source>
        <dbReference type="ARBA" id="ARBA00022679"/>
    </source>
</evidence>
<dbReference type="HAMAP" id="MF_01659">
    <property type="entry name" value="MenD"/>
    <property type="match status" value="1"/>
</dbReference>
<dbReference type="NCBIfam" id="TIGR00173">
    <property type="entry name" value="menD"/>
    <property type="match status" value="1"/>
</dbReference>
<reference evidence="8 9" key="1">
    <citation type="submission" date="2017-07" db="EMBL/GenBank/DDBJ databases">
        <title>Draft whole genome sequences of clinical Proprionibacteriaceae strains.</title>
        <authorList>
            <person name="Bernier A.-M."/>
            <person name="Bernard K."/>
            <person name="Domingo M.-C."/>
        </authorList>
    </citation>
    <scope>NUCLEOTIDE SEQUENCE [LARGE SCALE GENOMIC DNA]</scope>
    <source>
        <strain evidence="8 9">NML 130396</strain>
    </source>
</reference>
<organism evidence="8 9">
    <name type="scientific">Enemella dayhoffiae</name>
    <dbReference type="NCBI Taxonomy" id="2016507"/>
    <lineage>
        <taxon>Bacteria</taxon>
        <taxon>Bacillati</taxon>
        <taxon>Actinomycetota</taxon>
        <taxon>Actinomycetes</taxon>
        <taxon>Propionibacteriales</taxon>
        <taxon>Propionibacteriaceae</taxon>
        <taxon>Enemella</taxon>
    </lineage>
</organism>
<dbReference type="OrthoDB" id="9791859at2"/>
<gene>
    <name evidence="6 8" type="primary">menD</name>
    <name evidence="8" type="ORF">CGZ93_15305</name>
</gene>
<accession>A0A255GRM4</accession>
<dbReference type="InterPro" id="IPR004433">
    <property type="entry name" value="MenaQ_synth_MenD"/>
</dbReference>
<evidence type="ECO:0000256" key="4">
    <source>
        <dbReference type="ARBA" id="ARBA00023052"/>
    </source>
</evidence>
<comment type="cofactor">
    <cofactor evidence="6">
        <name>thiamine diphosphate</name>
        <dbReference type="ChEBI" id="CHEBI:58937"/>
    </cofactor>
    <text evidence="6">Binds 1 thiamine pyrophosphate per subunit.</text>
</comment>
<evidence type="ECO:0000256" key="5">
    <source>
        <dbReference type="ARBA" id="ARBA00023211"/>
    </source>
</evidence>
<dbReference type="EC" id="2.2.1.9" evidence="6"/>
<keyword evidence="2 6" id="KW-0479">Metal-binding</keyword>
<dbReference type="GO" id="GO:0000287">
    <property type="term" value="F:magnesium ion binding"/>
    <property type="evidence" value="ECO:0007669"/>
    <property type="project" value="UniProtKB-UniRule"/>
</dbReference>
<dbReference type="EMBL" id="NMVQ01000044">
    <property type="protein sequence ID" value="OYO18449.1"/>
    <property type="molecule type" value="Genomic_DNA"/>
</dbReference>
<keyword evidence="9" id="KW-1185">Reference proteome</keyword>
<dbReference type="Pfam" id="PF02776">
    <property type="entry name" value="TPP_enzyme_N"/>
    <property type="match status" value="1"/>
</dbReference>
<comment type="pathway">
    <text evidence="6">Quinol/quinone metabolism; 1,4-dihydroxy-2-naphthoate biosynthesis; 1,4-dihydroxy-2-naphthoate from chorismate: step 2/7.</text>
</comment>
<evidence type="ECO:0000313" key="8">
    <source>
        <dbReference type="EMBL" id="OYO18449.1"/>
    </source>
</evidence>
<dbReference type="Gene3D" id="3.40.50.970">
    <property type="match status" value="2"/>
</dbReference>
<dbReference type="InterPro" id="IPR029061">
    <property type="entry name" value="THDP-binding"/>
</dbReference>
<comment type="pathway">
    <text evidence="6">Quinol/quinone metabolism; menaquinone biosynthesis.</text>
</comment>
<dbReference type="UniPathway" id="UPA01057">
    <property type="reaction ID" value="UER00164"/>
</dbReference>
<dbReference type="GO" id="GO:0009234">
    <property type="term" value="P:menaquinone biosynthetic process"/>
    <property type="evidence" value="ECO:0007669"/>
    <property type="project" value="UniProtKB-UniRule"/>
</dbReference>
<dbReference type="GO" id="GO:0030145">
    <property type="term" value="F:manganese ion binding"/>
    <property type="evidence" value="ECO:0007669"/>
    <property type="project" value="UniProtKB-UniRule"/>
</dbReference>
<dbReference type="PIRSF" id="PIRSF004983">
    <property type="entry name" value="MenD"/>
    <property type="match status" value="1"/>
</dbReference>
<keyword evidence="1 6" id="KW-0808">Transferase</keyword>
<proteinExistence type="inferred from homology"/>
<evidence type="ECO:0000259" key="7">
    <source>
        <dbReference type="Pfam" id="PF02776"/>
    </source>
</evidence>